<name>A0A9D4WMA9_PEA</name>
<dbReference type="AlphaFoldDB" id="A0A9D4WMA9"/>
<keyword evidence="2" id="KW-1185">Reference proteome</keyword>
<reference evidence="1 2" key="1">
    <citation type="journal article" date="2022" name="Nat. Genet.">
        <title>Improved pea reference genome and pan-genome highlight genomic features and evolutionary characteristics.</title>
        <authorList>
            <person name="Yang T."/>
            <person name="Liu R."/>
            <person name="Luo Y."/>
            <person name="Hu S."/>
            <person name="Wang D."/>
            <person name="Wang C."/>
            <person name="Pandey M.K."/>
            <person name="Ge S."/>
            <person name="Xu Q."/>
            <person name="Li N."/>
            <person name="Li G."/>
            <person name="Huang Y."/>
            <person name="Saxena R.K."/>
            <person name="Ji Y."/>
            <person name="Li M."/>
            <person name="Yan X."/>
            <person name="He Y."/>
            <person name="Liu Y."/>
            <person name="Wang X."/>
            <person name="Xiang C."/>
            <person name="Varshney R.K."/>
            <person name="Ding H."/>
            <person name="Gao S."/>
            <person name="Zong X."/>
        </authorList>
    </citation>
    <scope>NUCLEOTIDE SEQUENCE [LARGE SCALE GENOMIC DNA]</scope>
    <source>
        <strain evidence="1 2">cv. Zhongwan 6</strain>
    </source>
</reference>
<accession>A0A9D4WMA9</accession>
<protein>
    <submittedName>
        <fullName evidence="1">Uncharacterized protein</fullName>
    </submittedName>
</protein>
<gene>
    <name evidence="1" type="ORF">KIW84_051516</name>
</gene>
<dbReference type="Gramene" id="Psat05G0151600-T1">
    <property type="protein sequence ID" value="KAI5404382.1"/>
    <property type="gene ID" value="KIW84_051516"/>
</dbReference>
<evidence type="ECO:0000313" key="1">
    <source>
        <dbReference type="EMBL" id="KAI5404382.1"/>
    </source>
</evidence>
<sequence>MKKSKVTWLKLGDGNNAYFHAIVKEKNKQVGLHSLEDKHGNVLRKGAQLQDYHKERLVQQFTKQDIWSALNNIGEAKAPGMDG</sequence>
<comment type="caution">
    <text evidence="1">The sequence shown here is derived from an EMBL/GenBank/DDBJ whole genome shotgun (WGS) entry which is preliminary data.</text>
</comment>
<proteinExistence type="predicted"/>
<evidence type="ECO:0000313" key="2">
    <source>
        <dbReference type="Proteomes" id="UP001058974"/>
    </source>
</evidence>
<dbReference type="Proteomes" id="UP001058974">
    <property type="component" value="Chromosome 5"/>
</dbReference>
<dbReference type="EMBL" id="JAMSHJ010000005">
    <property type="protein sequence ID" value="KAI5404382.1"/>
    <property type="molecule type" value="Genomic_DNA"/>
</dbReference>
<organism evidence="1 2">
    <name type="scientific">Pisum sativum</name>
    <name type="common">Garden pea</name>
    <name type="synonym">Lathyrus oleraceus</name>
    <dbReference type="NCBI Taxonomy" id="3888"/>
    <lineage>
        <taxon>Eukaryota</taxon>
        <taxon>Viridiplantae</taxon>
        <taxon>Streptophyta</taxon>
        <taxon>Embryophyta</taxon>
        <taxon>Tracheophyta</taxon>
        <taxon>Spermatophyta</taxon>
        <taxon>Magnoliopsida</taxon>
        <taxon>eudicotyledons</taxon>
        <taxon>Gunneridae</taxon>
        <taxon>Pentapetalae</taxon>
        <taxon>rosids</taxon>
        <taxon>fabids</taxon>
        <taxon>Fabales</taxon>
        <taxon>Fabaceae</taxon>
        <taxon>Papilionoideae</taxon>
        <taxon>50 kb inversion clade</taxon>
        <taxon>NPAAA clade</taxon>
        <taxon>Hologalegina</taxon>
        <taxon>IRL clade</taxon>
        <taxon>Fabeae</taxon>
        <taxon>Lathyrus</taxon>
    </lineage>
</organism>